<evidence type="ECO:0000313" key="7">
    <source>
        <dbReference type="Proteomes" id="UP000288291"/>
    </source>
</evidence>
<gene>
    <name evidence="6" type="ORF">EJK17_03130</name>
</gene>
<dbReference type="GO" id="GO:0008270">
    <property type="term" value="F:zinc ion binding"/>
    <property type="evidence" value="ECO:0007669"/>
    <property type="project" value="InterPro"/>
</dbReference>
<reference evidence="6 7" key="1">
    <citation type="submission" date="2018-12" db="EMBL/GenBank/DDBJ databases">
        <authorList>
            <person name="Meng J."/>
        </authorList>
    </citation>
    <scope>NUCLEOTIDE SEQUENCE [LARGE SCALE GENOMIC DNA]</scope>
    <source>
        <strain evidence="6 7">HT111-2</strain>
    </source>
</reference>
<dbReference type="InterPro" id="IPR024079">
    <property type="entry name" value="MetalloPept_cat_dom_sf"/>
</dbReference>
<evidence type="ECO:0000256" key="2">
    <source>
        <dbReference type="ARBA" id="ARBA00022723"/>
    </source>
</evidence>
<protein>
    <submittedName>
        <fullName evidence="6">Matrixin family metalloprotease</fullName>
    </submittedName>
</protein>
<keyword evidence="7" id="KW-1185">Reference proteome</keyword>
<sequence>MKNLKIRKLKTIMMSADITITSKVLEDSDGIWTEGEEWSIHGNLYEPKVAEIRINCTNLNHVSYPIYPAVVHELGHAIGILSHSHNSKSAMYKNLTGKNKSGKILNSDKQILHAIYSPAHIQFVKAYTTLNGFGF</sequence>
<comment type="caution">
    <text evidence="6">The sequence shown here is derived from an EMBL/GenBank/DDBJ whole genome shotgun (WGS) entry which is preliminary data.</text>
</comment>
<dbReference type="Pfam" id="PF00413">
    <property type="entry name" value="Peptidase_M10"/>
    <property type="match status" value="1"/>
</dbReference>
<dbReference type="InterPro" id="IPR001818">
    <property type="entry name" value="Pept_M10_metallopeptidase"/>
</dbReference>
<organism evidence="6 7">
    <name type="scientific">Lactobacillus xujianguonis</name>
    <dbReference type="NCBI Taxonomy" id="2495899"/>
    <lineage>
        <taxon>Bacteria</taxon>
        <taxon>Bacillati</taxon>
        <taxon>Bacillota</taxon>
        <taxon>Bacilli</taxon>
        <taxon>Lactobacillales</taxon>
        <taxon>Lactobacillaceae</taxon>
        <taxon>Lactobacillus</taxon>
    </lineage>
</organism>
<feature type="domain" description="Peptidase M10 metallopeptidase" evidence="5">
    <location>
        <begin position="24"/>
        <end position="116"/>
    </location>
</feature>
<dbReference type="GO" id="GO:0031012">
    <property type="term" value="C:extracellular matrix"/>
    <property type="evidence" value="ECO:0007669"/>
    <property type="project" value="InterPro"/>
</dbReference>
<keyword evidence="6" id="KW-0482">Metalloprotease</keyword>
<dbReference type="EMBL" id="RXIA01000006">
    <property type="protein sequence ID" value="RVU71205.1"/>
    <property type="molecule type" value="Genomic_DNA"/>
</dbReference>
<evidence type="ECO:0000256" key="3">
    <source>
        <dbReference type="ARBA" id="ARBA00022801"/>
    </source>
</evidence>
<dbReference type="Proteomes" id="UP000288291">
    <property type="component" value="Unassembled WGS sequence"/>
</dbReference>
<evidence type="ECO:0000256" key="1">
    <source>
        <dbReference type="ARBA" id="ARBA00022670"/>
    </source>
</evidence>
<dbReference type="RefSeq" id="WP_103661047.1">
    <property type="nucleotide sequence ID" value="NZ_ML136875.1"/>
</dbReference>
<dbReference type="AlphaFoldDB" id="A0A437SW89"/>
<keyword evidence="1 6" id="KW-0645">Protease</keyword>
<keyword evidence="3" id="KW-0378">Hydrolase</keyword>
<evidence type="ECO:0000313" key="6">
    <source>
        <dbReference type="EMBL" id="RVU71205.1"/>
    </source>
</evidence>
<dbReference type="SUPFAM" id="SSF55486">
    <property type="entry name" value="Metalloproteases ('zincins'), catalytic domain"/>
    <property type="match status" value="1"/>
</dbReference>
<name>A0A437SW89_9LACO</name>
<dbReference type="GO" id="GO:0004222">
    <property type="term" value="F:metalloendopeptidase activity"/>
    <property type="evidence" value="ECO:0007669"/>
    <property type="project" value="InterPro"/>
</dbReference>
<proteinExistence type="predicted"/>
<evidence type="ECO:0000259" key="5">
    <source>
        <dbReference type="Pfam" id="PF00413"/>
    </source>
</evidence>
<dbReference type="GO" id="GO:0006508">
    <property type="term" value="P:proteolysis"/>
    <property type="evidence" value="ECO:0007669"/>
    <property type="project" value="UniProtKB-KW"/>
</dbReference>
<evidence type="ECO:0000256" key="4">
    <source>
        <dbReference type="ARBA" id="ARBA00022833"/>
    </source>
</evidence>
<accession>A0A437SW89</accession>
<dbReference type="Gene3D" id="3.40.390.10">
    <property type="entry name" value="Collagenase (Catalytic Domain)"/>
    <property type="match status" value="1"/>
</dbReference>
<keyword evidence="4" id="KW-0862">Zinc</keyword>
<keyword evidence="2" id="KW-0479">Metal-binding</keyword>